<dbReference type="GO" id="GO:0015012">
    <property type="term" value="P:heparan sulfate proteoglycan biosynthetic process"/>
    <property type="evidence" value="ECO:0007669"/>
    <property type="project" value="TreeGrafter"/>
</dbReference>
<dbReference type="Proteomes" id="UP001227162">
    <property type="component" value="Unassembled WGS sequence"/>
</dbReference>
<evidence type="ECO:0000256" key="11">
    <source>
        <dbReference type="ARBA" id="ARBA00023136"/>
    </source>
</evidence>
<keyword evidence="13" id="KW-0325">Glycoprotein</keyword>
<keyword evidence="4" id="KW-0808">Transferase</keyword>
<keyword evidence="6" id="KW-0479">Metal-binding</keyword>
<comment type="caution">
    <text evidence="16">The sequence shown here is derived from an EMBL/GenBank/DDBJ whole genome shotgun (WGS) entry which is preliminary data.</text>
</comment>
<evidence type="ECO:0000256" key="1">
    <source>
        <dbReference type="ARBA" id="ARBA00004323"/>
    </source>
</evidence>
<keyword evidence="11" id="KW-0472">Membrane</keyword>
<dbReference type="PANTHER" id="PTHR46025">
    <property type="entry name" value="XYLOSYLTRANSFERASE OXT"/>
    <property type="match status" value="1"/>
</dbReference>
<dbReference type="AlphaFoldDB" id="A0AAJ1UDZ9"/>
<keyword evidence="9" id="KW-1133">Transmembrane helix</keyword>
<keyword evidence="3" id="KW-0328">Glycosyltransferase</keyword>
<accession>A0AAJ1UDZ9</accession>
<protein>
    <recommendedName>
        <fullName evidence="14">Peptide O-xylosyltransferase</fullName>
    </recommendedName>
</protein>
<feature type="domain" description="DUF5927" evidence="15">
    <location>
        <begin position="268"/>
        <end position="583"/>
    </location>
</feature>
<evidence type="ECO:0000313" key="16">
    <source>
        <dbReference type="EMBL" id="MDQ2094272.1"/>
    </source>
</evidence>
<reference evidence="16" key="2">
    <citation type="submission" date="2023-04" db="EMBL/GenBank/DDBJ databases">
        <title>'Rhodoalgimonas zhirmunskyi' gen. nov., isolated from a red alga.</title>
        <authorList>
            <person name="Nedashkovskaya O.I."/>
            <person name="Otstavnykh N.Y."/>
            <person name="Bystritskaya E.P."/>
            <person name="Balabanova L.A."/>
            <person name="Isaeva M.P."/>
        </authorList>
    </citation>
    <scope>NUCLEOTIDE SEQUENCE</scope>
    <source>
        <strain evidence="16">10Alg 79</strain>
    </source>
</reference>
<proteinExistence type="predicted"/>
<dbReference type="GO" id="GO:0016020">
    <property type="term" value="C:membrane"/>
    <property type="evidence" value="ECO:0007669"/>
    <property type="project" value="InterPro"/>
</dbReference>
<evidence type="ECO:0000256" key="10">
    <source>
        <dbReference type="ARBA" id="ARBA00023034"/>
    </source>
</evidence>
<evidence type="ECO:0000256" key="13">
    <source>
        <dbReference type="ARBA" id="ARBA00023180"/>
    </source>
</evidence>
<keyword evidence="8" id="KW-0735">Signal-anchor</keyword>
<gene>
    <name evidence="16" type="ORF">NOI20_09130</name>
</gene>
<dbReference type="Pfam" id="PF02485">
    <property type="entry name" value="Branch"/>
    <property type="match status" value="1"/>
</dbReference>
<evidence type="ECO:0000256" key="2">
    <source>
        <dbReference type="ARBA" id="ARBA00004648"/>
    </source>
</evidence>
<dbReference type="Pfam" id="PF19349">
    <property type="entry name" value="DUF5927"/>
    <property type="match status" value="1"/>
</dbReference>
<evidence type="ECO:0000259" key="15">
    <source>
        <dbReference type="Pfam" id="PF19349"/>
    </source>
</evidence>
<dbReference type="RefSeq" id="WP_317625875.1">
    <property type="nucleotide sequence ID" value="NZ_JANFFA010000002.1"/>
</dbReference>
<dbReference type="GO" id="GO:0050650">
    <property type="term" value="P:chondroitin sulfate proteoglycan biosynthetic process"/>
    <property type="evidence" value="ECO:0007669"/>
    <property type="project" value="TreeGrafter"/>
</dbReference>
<keyword evidence="12" id="KW-1015">Disulfide bond</keyword>
<evidence type="ECO:0000256" key="7">
    <source>
        <dbReference type="ARBA" id="ARBA00022824"/>
    </source>
</evidence>
<evidence type="ECO:0000256" key="3">
    <source>
        <dbReference type="ARBA" id="ARBA00022676"/>
    </source>
</evidence>
<reference evidence="16" key="1">
    <citation type="submission" date="2022-07" db="EMBL/GenBank/DDBJ databases">
        <authorList>
            <person name="Otstavnykh N."/>
            <person name="Isaeva M."/>
            <person name="Bystritskaya E."/>
        </authorList>
    </citation>
    <scope>NUCLEOTIDE SEQUENCE</scope>
    <source>
        <strain evidence="16">10Alg 79</strain>
    </source>
</reference>
<evidence type="ECO:0000256" key="8">
    <source>
        <dbReference type="ARBA" id="ARBA00022968"/>
    </source>
</evidence>
<organism evidence="16 17">
    <name type="scientific">Rhodalgimonas zhirmunskyi</name>
    <dbReference type="NCBI Taxonomy" id="2964767"/>
    <lineage>
        <taxon>Bacteria</taxon>
        <taxon>Pseudomonadati</taxon>
        <taxon>Pseudomonadota</taxon>
        <taxon>Alphaproteobacteria</taxon>
        <taxon>Rhodobacterales</taxon>
        <taxon>Roseobacteraceae</taxon>
        <taxon>Rhodalgimonas</taxon>
    </lineage>
</organism>
<dbReference type="PANTHER" id="PTHR46025:SF3">
    <property type="entry name" value="XYLOSYLTRANSFERASE OXT"/>
    <property type="match status" value="1"/>
</dbReference>
<keyword evidence="7" id="KW-0256">Endoplasmic reticulum</keyword>
<sequence length="583" mass="67020">MSGNVGIVMLVHTALHRAEQVARHWHAAGCPVVIHCDKSTRREDWRRFRDALSELPNVRFSTRHKCEWGTWGIVAATQEASELMLADFPEVRHVYLASGSCLPLRPVRELVDYLQDRPRTDFIESATTADVPWTVGGLDEERFTLRFPFSWKTNRHLFDRYVALQRAVGFKRKIPAGITPHMGSQWWCLTRQTLSAILEDPERPTYDRYFRKVWIPDESYFQTLARLYSTNIESRSLTLSKFDFQGKPHIFYDDHLQLLRRSDCFVARKIWPHASLLYESFLEGKHGALNRTEPNPGKIDRIFSKAVERRTRGRPGLYMHSRFPNEGWDNGVTCARYSVFQGFTELFEDFEPWLAKATGARVHGHLFHPDRVEYEGGQSVINGAMCDSAAIRDYNAKAFLTSLIWNTRGEWQAFQLGPGDVLGKPLPEGVVSEQKTPQDLSWLLARDPNAQISVISGAWAVPLFKSNRNFADIRKEAAMLQKIEGEFLDVLRSPYSKARIRIWTMADFIESPMEPLQTVIDEIGHNTLRRLTEAPKMADLTGFGQFLQNLKNQGMHPYLMGDFPVVHDPVGMQTRPRKPYLVQ</sequence>
<dbReference type="GO" id="GO:0046872">
    <property type="term" value="F:metal ion binding"/>
    <property type="evidence" value="ECO:0007669"/>
    <property type="project" value="UniProtKB-KW"/>
</dbReference>
<dbReference type="InterPro" id="IPR045971">
    <property type="entry name" value="DUF5927"/>
</dbReference>
<evidence type="ECO:0000256" key="9">
    <source>
        <dbReference type="ARBA" id="ARBA00022989"/>
    </source>
</evidence>
<dbReference type="GO" id="GO:0030158">
    <property type="term" value="F:protein xylosyltransferase activity"/>
    <property type="evidence" value="ECO:0007669"/>
    <property type="project" value="InterPro"/>
</dbReference>
<keyword evidence="17" id="KW-1185">Reference proteome</keyword>
<dbReference type="InterPro" id="IPR003406">
    <property type="entry name" value="Glyco_trans_14"/>
</dbReference>
<evidence type="ECO:0000313" key="17">
    <source>
        <dbReference type="Proteomes" id="UP001227162"/>
    </source>
</evidence>
<keyword evidence="5" id="KW-0812">Transmembrane</keyword>
<dbReference type="EMBL" id="JANFFA010000002">
    <property type="protein sequence ID" value="MDQ2094272.1"/>
    <property type="molecule type" value="Genomic_DNA"/>
</dbReference>
<evidence type="ECO:0000256" key="12">
    <source>
        <dbReference type="ARBA" id="ARBA00023157"/>
    </source>
</evidence>
<comment type="subcellular location">
    <subcellularLocation>
        <location evidence="2">Endoplasmic reticulum membrane</location>
        <topology evidence="2">Single-pass type II membrane protein</topology>
    </subcellularLocation>
    <subcellularLocation>
        <location evidence="1">Golgi apparatus membrane</location>
        <topology evidence="1">Single-pass type II membrane protein</topology>
    </subcellularLocation>
</comment>
<evidence type="ECO:0000256" key="14">
    <source>
        <dbReference type="ARBA" id="ARBA00042865"/>
    </source>
</evidence>
<name>A0AAJ1UDZ9_9RHOB</name>
<evidence type="ECO:0000256" key="5">
    <source>
        <dbReference type="ARBA" id="ARBA00022692"/>
    </source>
</evidence>
<dbReference type="InterPro" id="IPR043538">
    <property type="entry name" value="XYLT"/>
</dbReference>
<keyword evidence="10" id="KW-0333">Golgi apparatus</keyword>
<evidence type="ECO:0000256" key="6">
    <source>
        <dbReference type="ARBA" id="ARBA00022723"/>
    </source>
</evidence>
<evidence type="ECO:0000256" key="4">
    <source>
        <dbReference type="ARBA" id="ARBA00022679"/>
    </source>
</evidence>